<dbReference type="NCBIfam" id="TIGR00685">
    <property type="entry name" value="T6PP"/>
    <property type="match status" value="1"/>
</dbReference>
<comment type="pathway">
    <text evidence="3 6">Glycan biosynthesis; trehalose biosynthesis.</text>
</comment>
<dbReference type="AlphaFoldDB" id="D8S0Q9"/>
<dbReference type="InterPro" id="IPR006379">
    <property type="entry name" value="HAD-SF_hydro_IIB"/>
</dbReference>
<proteinExistence type="inferred from homology"/>
<dbReference type="PANTHER" id="PTHR43768:SF17">
    <property type="entry name" value="TREHALOSE-PHOSPHATE PHOSPHATASE F-RELATED"/>
    <property type="match status" value="1"/>
</dbReference>
<dbReference type="Proteomes" id="UP000001514">
    <property type="component" value="Unassembled WGS sequence"/>
</dbReference>
<dbReference type="FunCoup" id="D8S0Q9">
    <property type="interactions" value="108"/>
</dbReference>
<comment type="catalytic activity">
    <reaction evidence="1 6">
        <text>alpha,alpha-trehalose 6-phosphate + H2O = alpha,alpha-trehalose + phosphate</text>
        <dbReference type="Rhea" id="RHEA:23420"/>
        <dbReference type="ChEBI" id="CHEBI:15377"/>
        <dbReference type="ChEBI" id="CHEBI:16551"/>
        <dbReference type="ChEBI" id="CHEBI:43474"/>
        <dbReference type="ChEBI" id="CHEBI:58429"/>
        <dbReference type="EC" id="3.1.3.12"/>
    </reaction>
</comment>
<comment type="similarity">
    <text evidence="4 6">Belongs to the trehalose phosphatase family.</text>
</comment>
<dbReference type="InterPro" id="IPR036412">
    <property type="entry name" value="HAD-like_sf"/>
</dbReference>
<dbReference type="GO" id="GO:0004805">
    <property type="term" value="F:trehalose-phosphatase activity"/>
    <property type="evidence" value="ECO:0000318"/>
    <property type="project" value="GO_Central"/>
</dbReference>
<evidence type="ECO:0000256" key="1">
    <source>
        <dbReference type="ARBA" id="ARBA00000500"/>
    </source>
</evidence>
<accession>D8S0Q9</accession>
<protein>
    <recommendedName>
        <fullName evidence="6">Trehalose 6-phosphate phosphatase</fullName>
        <ecNumber evidence="6">3.1.3.12</ecNumber>
    </recommendedName>
</protein>
<dbReference type="FunFam" id="3.40.50.1000:FF:000073">
    <property type="entry name" value="Trehalose 6-phosphate phosphatase"/>
    <property type="match status" value="1"/>
</dbReference>
<comment type="function">
    <text evidence="6">Removes the phosphate from trehalose 6-phosphate to produce free trehalose.</text>
</comment>
<sequence>MGGYIHSALTLNLFVFQEGHPSALDSFGNMMEGAKKKKVAIFLDYDGTLSPIVENPEQAFMSDEMRAAVKQVALRFPTAIISGRGRDKVKNFVQLSELYYAGSHGMDIMGPADACDGVTGNDVVLFQPAAEFLPMMNEVFGLLLERTQAIQGASVENNTFCITIHFRRVEEKSWHLLAEKVQDVLKDYPKLRLTQGRKVLEVRPCVEWDKGKAVEYLLRLLGLEDSDSLPIYVGDDTTDEDAFNVFKNRKIGCGVLVTRGPKATSASYSLRDPPEVMKFLHALVNWSSSPSTTTTTSTTQ</sequence>
<dbReference type="OMA" id="SNGHATM"/>
<evidence type="ECO:0000256" key="2">
    <source>
        <dbReference type="ARBA" id="ARBA00001968"/>
    </source>
</evidence>
<dbReference type="EMBL" id="GL377597">
    <property type="protein sequence ID" value="EFJ21972.1"/>
    <property type="molecule type" value="Genomic_DNA"/>
</dbReference>
<dbReference type="Gene3D" id="3.40.50.1000">
    <property type="entry name" value="HAD superfamily/HAD-like"/>
    <property type="match status" value="2"/>
</dbReference>
<dbReference type="InterPro" id="IPR023214">
    <property type="entry name" value="HAD_sf"/>
</dbReference>
<dbReference type="InterPro" id="IPR044651">
    <property type="entry name" value="OTSB-like"/>
</dbReference>
<evidence type="ECO:0000256" key="4">
    <source>
        <dbReference type="ARBA" id="ARBA00008770"/>
    </source>
</evidence>
<dbReference type="Gramene" id="EFJ21972">
    <property type="protein sequence ID" value="EFJ21972"/>
    <property type="gene ID" value="SELMODRAFT_105991"/>
</dbReference>
<reference evidence="7 8" key="1">
    <citation type="journal article" date="2011" name="Science">
        <title>The Selaginella genome identifies genetic changes associated with the evolution of vascular plants.</title>
        <authorList>
            <person name="Banks J.A."/>
            <person name="Nishiyama T."/>
            <person name="Hasebe M."/>
            <person name="Bowman J.L."/>
            <person name="Gribskov M."/>
            <person name="dePamphilis C."/>
            <person name="Albert V.A."/>
            <person name="Aono N."/>
            <person name="Aoyama T."/>
            <person name="Ambrose B.A."/>
            <person name="Ashton N.W."/>
            <person name="Axtell M.J."/>
            <person name="Barker E."/>
            <person name="Barker M.S."/>
            <person name="Bennetzen J.L."/>
            <person name="Bonawitz N.D."/>
            <person name="Chapple C."/>
            <person name="Cheng C."/>
            <person name="Correa L.G."/>
            <person name="Dacre M."/>
            <person name="DeBarry J."/>
            <person name="Dreyer I."/>
            <person name="Elias M."/>
            <person name="Engstrom E.M."/>
            <person name="Estelle M."/>
            <person name="Feng L."/>
            <person name="Finet C."/>
            <person name="Floyd S.K."/>
            <person name="Frommer W.B."/>
            <person name="Fujita T."/>
            <person name="Gramzow L."/>
            <person name="Gutensohn M."/>
            <person name="Harholt J."/>
            <person name="Hattori M."/>
            <person name="Heyl A."/>
            <person name="Hirai T."/>
            <person name="Hiwatashi Y."/>
            <person name="Ishikawa M."/>
            <person name="Iwata M."/>
            <person name="Karol K.G."/>
            <person name="Koehler B."/>
            <person name="Kolukisaoglu U."/>
            <person name="Kubo M."/>
            <person name="Kurata T."/>
            <person name="Lalonde S."/>
            <person name="Li K."/>
            <person name="Li Y."/>
            <person name="Litt A."/>
            <person name="Lyons E."/>
            <person name="Manning G."/>
            <person name="Maruyama T."/>
            <person name="Michael T.P."/>
            <person name="Mikami K."/>
            <person name="Miyazaki S."/>
            <person name="Morinaga S."/>
            <person name="Murata T."/>
            <person name="Mueller-Roeber B."/>
            <person name="Nelson D.R."/>
            <person name="Obara M."/>
            <person name="Oguri Y."/>
            <person name="Olmstead R.G."/>
            <person name="Onodera N."/>
            <person name="Petersen B.L."/>
            <person name="Pils B."/>
            <person name="Prigge M."/>
            <person name="Rensing S.A."/>
            <person name="Riano-Pachon D.M."/>
            <person name="Roberts A.W."/>
            <person name="Sato Y."/>
            <person name="Scheller H.V."/>
            <person name="Schulz B."/>
            <person name="Schulz C."/>
            <person name="Shakirov E.V."/>
            <person name="Shibagaki N."/>
            <person name="Shinohara N."/>
            <person name="Shippen D.E."/>
            <person name="Soerensen I."/>
            <person name="Sotooka R."/>
            <person name="Sugimoto N."/>
            <person name="Sugita M."/>
            <person name="Sumikawa N."/>
            <person name="Tanurdzic M."/>
            <person name="Theissen G."/>
            <person name="Ulvskov P."/>
            <person name="Wakazuki S."/>
            <person name="Weng J.K."/>
            <person name="Willats W.W."/>
            <person name="Wipf D."/>
            <person name="Wolf P.G."/>
            <person name="Yang L."/>
            <person name="Zimmer A.D."/>
            <person name="Zhu Q."/>
            <person name="Mitros T."/>
            <person name="Hellsten U."/>
            <person name="Loque D."/>
            <person name="Otillar R."/>
            <person name="Salamov A."/>
            <person name="Schmutz J."/>
            <person name="Shapiro H."/>
            <person name="Lindquist E."/>
            <person name="Lucas S."/>
            <person name="Rokhsar D."/>
            <person name="Grigoriev I.V."/>
        </authorList>
    </citation>
    <scope>NUCLEOTIDE SEQUENCE [LARGE SCALE GENOMIC DNA]</scope>
</reference>
<keyword evidence="8" id="KW-1185">Reference proteome</keyword>
<evidence type="ECO:0000313" key="8">
    <source>
        <dbReference type="Proteomes" id="UP000001514"/>
    </source>
</evidence>
<dbReference type="HOGENOM" id="CLU_037265_1_1_1"/>
<dbReference type="PANTHER" id="PTHR43768">
    <property type="entry name" value="TREHALOSE 6-PHOSPHATE PHOSPHATASE"/>
    <property type="match status" value="1"/>
</dbReference>
<dbReference type="InterPro" id="IPR003337">
    <property type="entry name" value="Trehalose_PPase"/>
</dbReference>
<comment type="cofactor">
    <cofactor evidence="2 6">
        <name>a divalent metal cation</name>
        <dbReference type="ChEBI" id="CHEBI:60240"/>
    </cofactor>
</comment>
<evidence type="ECO:0000256" key="6">
    <source>
        <dbReference type="RuleBase" id="RU361117"/>
    </source>
</evidence>
<name>D8S0Q9_SELML</name>
<gene>
    <name evidence="7" type="ORF">SELMODRAFT_105991</name>
</gene>
<organism evidence="8">
    <name type="scientific">Selaginella moellendorffii</name>
    <name type="common">Spikemoss</name>
    <dbReference type="NCBI Taxonomy" id="88036"/>
    <lineage>
        <taxon>Eukaryota</taxon>
        <taxon>Viridiplantae</taxon>
        <taxon>Streptophyta</taxon>
        <taxon>Embryophyta</taxon>
        <taxon>Tracheophyta</taxon>
        <taxon>Lycopodiopsida</taxon>
        <taxon>Selaginellales</taxon>
        <taxon>Selaginellaceae</taxon>
        <taxon>Selaginella</taxon>
    </lineage>
</organism>
<dbReference type="STRING" id="88036.D8S0Q9"/>
<dbReference type="eggNOG" id="KOG1050">
    <property type="taxonomic scope" value="Eukaryota"/>
</dbReference>
<dbReference type="UniPathway" id="UPA00299"/>
<evidence type="ECO:0000256" key="3">
    <source>
        <dbReference type="ARBA" id="ARBA00005199"/>
    </source>
</evidence>
<dbReference type="NCBIfam" id="TIGR01484">
    <property type="entry name" value="HAD-SF-IIB"/>
    <property type="match status" value="1"/>
</dbReference>
<dbReference type="InParanoid" id="D8S0Q9"/>
<dbReference type="Pfam" id="PF02358">
    <property type="entry name" value="Trehalose_PPase"/>
    <property type="match status" value="1"/>
</dbReference>
<evidence type="ECO:0000313" key="7">
    <source>
        <dbReference type="EMBL" id="EFJ21972.1"/>
    </source>
</evidence>
<dbReference type="GO" id="GO:0005992">
    <property type="term" value="P:trehalose biosynthetic process"/>
    <property type="evidence" value="ECO:0000318"/>
    <property type="project" value="GO_Central"/>
</dbReference>
<keyword evidence="5 6" id="KW-0378">Hydrolase</keyword>
<evidence type="ECO:0000256" key="5">
    <source>
        <dbReference type="ARBA" id="ARBA00022801"/>
    </source>
</evidence>
<dbReference type="FunFam" id="3.30.70.1020:FF:000004">
    <property type="entry name" value="Trehalose 6-phosphate phosphatase"/>
    <property type="match status" value="1"/>
</dbReference>
<dbReference type="CDD" id="cd01627">
    <property type="entry name" value="HAD_TPP"/>
    <property type="match status" value="1"/>
</dbReference>
<dbReference type="KEGG" id="smo:SELMODRAFT_105991"/>
<dbReference type="EC" id="3.1.3.12" evidence="6"/>
<dbReference type="SUPFAM" id="SSF56784">
    <property type="entry name" value="HAD-like"/>
    <property type="match status" value="1"/>
</dbReference>